<accession>A0A1S2NCE4</accession>
<comment type="caution">
    <text evidence="7">The sequence shown here is derived from an EMBL/GenBank/DDBJ whole genome shotgun (WGS) entry which is preliminary data.</text>
</comment>
<keyword evidence="1" id="KW-0805">Transcription regulation</keyword>
<dbReference type="PROSITE" id="PS50110">
    <property type="entry name" value="RESPONSE_REGULATORY"/>
    <property type="match status" value="1"/>
</dbReference>
<dbReference type="PANTHER" id="PTHR44688:SF16">
    <property type="entry name" value="DNA-BINDING TRANSCRIPTIONAL ACTIVATOR DEVR_DOSR"/>
    <property type="match status" value="1"/>
</dbReference>
<dbReference type="InterPro" id="IPR001789">
    <property type="entry name" value="Sig_transdc_resp-reg_receiver"/>
</dbReference>
<dbReference type="GO" id="GO:0000160">
    <property type="term" value="P:phosphorelay signal transduction system"/>
    <property type="evidence" value="ECO:0007669"/>
    <property type="project" value="InterPro"/>
</dbReference>
<dbReference type="GO" id="GO:0006355">
    <property type="term" value="P:regulation of DNA-templated transcription"/>
    <property type="evidence" value="ECO:0007669"/>
    <property type="project" value="InterPro"/>
</dbReference>
<evidence type="ECO:0000313" key="8">
    <source>
        <dbReference type="Proteomes" id="UP000180246"/>
    </source>
</evidence>
<sequence>MKDSPLTPPLTLYVVDDDEALRRSMLLLLFSQGLAVQAFASGEAFLEAVDPSQPGCVILDLRMGGMSGLAVFERLRAEHSPLVTVFLSGHGDIPMALEAVRSGAWDWVAKPDTQQLLDKLPHAITEARARGHASRLWEELTPREREVARLVGLGQPNKEIARVLVPPCGPRSVETHRANIFHKLGCANDNELGRWLAAYPWLR</sequence>
<dbReference type="GO" id="GO:0003677">
    <property type="term" value="F:DNA binding"/>
    <property type="evidence" value="ECO:0007669"/>
    <property type="project" value="UniProtKB-KW"/>
</dbReference>
<evidence type="ECO:0000256" key="1">
    <source>
        <dbReference type="ARBA" id="ARBA00023015"/>
    </source>
</evidence>
<dbReference type="AlphaFoldDB" id="A0A1S2NCE4"/>
<feature type="domain" description="HTH luxR-type" evidence="5">
    <location>
        <begin position="133"/>
        <end position="200"/>
    </location>
</feature>
<keyword evidence="3" id="KW-0804">Transcription</keyword>
<evidence type="ECO:0000256" key="2">
    <source>
        <dbReference type="ARBA" id="ARBA00023125"/>
    </source>
</evidence>
<dbReference type="CDD" id="cd06170">
    <property type="entry name" value="LuxR_C_like"/>
    <property type="match status" value="1"/>
</dbReference>
<dbReference type="Proteomes" id="UP000180246">
    <property type="component" value="Unassembled WGS sequence"/>
</dbReference>
<protein>
    <submittedName>
        <fullName evidence="7">Bacterial regulatory s, luxR family protein</fullName>
    </submittedName>
</protein>
<dbReference type="InterPro" id="IPR036388">
    <property type="entry name" value="WH-like_DNA-bd_sf"/>
</dbReference>
<evidence type="ECO:0000259" key="6">
    <source>
        <dbReference type="PROSITE" id="PS50110"/>
    </source>
</evidence>
<dbReference type="EMBL" id="JRYB01000001">
    <property type="protein sequence ID" value="OIJ42344.1"/>
    <property type="molecule type" value="Genomic_DNA"/>
</dbReference>
<proteinExistence type="predicted"/>
<dbReference type="InterPro" id="IPR011006">
    <property type="entry name" value="CheY-like_superfamily"/>
</dbReference>
<evidence type="ECO:0000256" key="3">
    <source>
        <dbReference type="ARBA" id="ARBA00023163"/>
    </source>
</evidence>
<dbReference type="Gene3D" id="1.10.10.10">
    <property type="entry name" value="Winged helix-like DNA-binding domain superfamily/Winged helix DNA-binding domain"/>
    <property type="match status" value="1"/>
</dbReference>
<dbReference type="SUPFAM" id="SSF46894">
    <property type="entry name" value="C-terminal effector domain of the bipartite response regulators"/>
    <property type="match status" value="1"/>
</dbReference>
<evidence type="ECO:0000313" key="7">
    <source>
        <dbReference type="EMBL" id="OIJ42344.1"/>
    </source>
</evidence>
<dbReference type="SUPFAM" id="SSF52172">
    <property type="entry name" value="CheY-like"/>
    <property type="match status" value="1"/>
</dbReference>
<dbReference type="Gene3D" id="3.40.50.2300">
    <property type="match status" value="1"/>
</dbReference>
<evidence type="ECO:0000256" key="4">
    <source>
        <dbReference type="PROSITE-ProRule" id="PRU00169"/>
    </source>
</evidence>
<keyword evidence="4" id="KW-0597">Phosphoprotein</keyword>
<dbReference type="Pfam" id="PF00196">
    <property type="entry name" value="GerE"/>
    <property type="match status" value="1"/>
</dbReference>
<dbReference type="Pfam" id="PF00072">
    <property type="entry name" value="Response_reg"/>
    <property type="match status" value="1"/>
</dbReference>
<dbReference type="InterPro" id="IPR000792">
    <property type="entry name" value="Tscrpt_reg_LuxR_C"/>
</dbReference>
<dbReference type="SMART" id="SM00448">
    <property type="entry name" value="REC"/>
    <property type="match status" value="1"/>
</dbReference>
<dbReference type="PROSITE" id="PS50043">
    <property type="entry name" value="HTH_LUXR_2"/>
    <property type="match status" value="1"/>
</dbReference>
<dbReference type="SMART" id="SM00421">
    <property type="entry name" value="HTH_LUXR"/>
    <property type="match status" value="1"/>
</dbReference>
<gene>
    <name evidence="7" type="ORF">LO55_953</name>
</gene>
<name>A0A1S2NCE4_9BURK</name>
<dbReference type="InterPro" id="IPR016032">
    <property type="entry name" value="Sig_transdc_resp-reg_C-effctor"/>
</dbReference>
<feature type="modified residue" description="4-aspartylphosphate" evidence="4">
    <location>
        <position position="60"/>
    </location>
</feature>
<dbReference type="PANTHER" id="PTHR44688">
    <property type="entry name" value="DNA-BINDING TRANSCRIPTIONAL ACTIVATOR DEVR_DOSR"/>
    <property type="match status" value="1"/>
</dbReference>
<feature type="domain" description="Response regulatory" evidence="6">
    <location>
        <begin position="11"/>
        <end position="125"/>
    </location>
</feature>
<dbReference type="RefSeq" id="WP_071360643.1">
    <property type="nucleotide sequence ID" value="NZ_JRYB01000001.1"/>
</dbReference>
<organism evidence="7 8">
    <name type="scientific">Massilia timonae</name>
    <dbReference type="NCBI Taxonomy" id="47229"/>
    <lineage>
        <taxon>Bacteria</taxon>
        <taxon>Pseudomonadati</taxon>
        <taxon>Pseudomonadota</taxon>
        <taxon>Betaproteobacteria</taxon>
        <taxon>Burkholderiales</taxon>
        <taxon>Oxalobacteraceae</taxon>
        <taxon>Telluria group</taxon>
        <taxon>Massilia</taxon>
    </lineage>
</organism>
<reference evidence="7 8" key="1">
    <citation type="submission" date="2014-10" db="EMBL/GenBank/DDBJ databases">
        <authorList>
            <person name="Seo M.-J."/>
            <person name="Seok Y.J."/>
            <person name="Cha I.-T."/>
        </authorList>
    </citation>
    <scope>NUCLEOTIDE SEQUENCE [LARGE SCALE GENOMIC DNA]</scope>
    <source>
        <strain evidence="7 8">NEU</strain>
    </source>
</reference>
<evidence type="ECO:0000259" key="5">
    <source>
        <dbReference type="PROSITE" id="PS50043"/>
    </source>
</evidence>
<keyword evidence="2" id="KW-0238">DNA-binding</keyword>